<reference evidence="3 4" key="1">
    <citation type="journal article" date="2017" name="Biochemistry">
        <title>Identification of the Biosynthetic Pathway for the Antibiotic Bicyclomycin.</title>
        <authorList>
            <person name="Patteson J."/>
            <person name="Cai W."/>
            <person name="Johnson R.A."/>
            <person name="Santa Maria K."/>
            <person name="Li B."/>
        </authorList>
    </citation>
    <scope>NUCLEOTIDE SEQUENCE [LARGE SCALE GENOMIC DNA]</scope>
    <source>
        <strain evidence="3 4">ATCC 21532</strain>
    </source>
</reference>
<dbReference type="Proteomes" id="UP000222531">
    <property type="component" value="Unassembled WGS sequence"/>
</dbReference>
<feature type="compositionally biased region" description="Basic and acidic residues" evidence="1">
    <location>
        <begin position="217"/>
        <end position="228"/>
    </location>
</feature>
<organism evidence="3 4">
    <name type="scientific">Streptomyces cinnamoneus</name>
    <name type="common">Streptoverticillium cinnamoneum</name>
    <dbReference type="NCBI Taxonomy" id="53446"/>
    <lineage>
        <taxon>Bacteria</taxon>
        <taxon>Bacillati</taxon>
        <taxon>Actinomycetota</taxon>
        <taxon>Actinomycetes</taxon>
        <taxon>Kitasatosporales</taxon>
        <taxon>Streptomycetaceae</taxon>
        <taxon>Streptomyces</taxon>
        <taxon>Streptomyces cinnamoneus group</taxon>
    </lineage>
</organism>
<evidence type="ECO:0000313" key="3">
    <source>
        <dbReference type="EMBL" id="PHQ52432.1"/>
    </source>
</evidence>
<name>A0A2G1XMF7_STRCJ</name>
<feature type="region of interest" description="Disordered" evidence="1">
    <location>
        <begin position="189"/>
        <end position="246"/>
    </location>
</feature>
<dbReference type="AlphaFoldDB" id="A0A2G1XMF7"/>
<keyword evidence="4" id="KW-1185">Reference proteome</keyword>
<proteinExistence type="predicted"/>
<dbReference type="Pfam" id="PF12770">
    <property type="entry name" value="CHAT"/>
    <property type="match status" value="1"/>
</dbReference>
<accession>A0A2G1XMF7</accession>
<dbReference type="InterPro" id="IPR024983">
    <property type="entry name" value="CHAT_dom"/>
</dbReference>
<feature type="region of interest" description="Disordered" evidence="1">
    <location>
        <begin position="1"/>
        <end position="33"/>
    </location>
</feature>
<evidence type="ECO:0000256" key="1">
    <source>
        <dbReference type="SAM" id="MobiDB-lite"/>
    </source>
</evidence>
<feature type="compositionally biased region" description="Basic and acidic residues" evidence="1">
    <location>
        <begin position="7"/>
        <end position="19"/>
    </location>
</feature>
<protein>
    <recommendedName>
        <fullName evidence="2">CHAT domain-containing protein</fullName>
    </recommendedName>
</protein>
<feature type="domain" description="CHAT" evidence="2">
    <location>
        <begin position="51"/>
        <end position="177"/>
    </location>
</feature>
<evidence type="ECO:0000313" key="4">
    <source>
        <dbReference type="Proteomes" id="UP000222531"/>
    </source>
</evidence>
<gene>
    <name evidence="3" type="ORF">BLA24_06510</name>
</gene>
<dbReference type="OrthoDB" id="3206999at2"/>
<sequence>MPGPGPGDRRRAGHREVRGSARPGQSPCRNSPGIRLAVSRPSGPGALHGTAVLDGAEATRAVVDARLREHAYAHFACHAVTDAHRSSPGRLVLHGPAEERPTVRDRSRLRLPEARPAYLSACDTLRTSRTSPTSPYTSSAPFSWPRFPHATGSLWHVDDVVGARIARGVDETLRTRDGALDVSRTAWAPRCGARRQGGLPRDAQPPGPPRPRGALRVRNERRLPRRGEPIASRAALFTGRRGDARG</sequence>
<dbReference type="EMBL" id="NHZO01000081">
    <property type="protein sequence ID" value="PHQ52432.1"/>
    <property type="molecule type" value="Genomic_DNA"/>
</dbReference>
<evidence type="ECO:0000259" key="2">
    <source>
        <dbReference type="Pfam" id="PF12770"/>
    </source>
</evidence>
<comment type="caution">
    <text evidence="3">The sequence shown here is derived from an EMBL/GenBank/DDBJ whole genome shotgun (WGS) entry which is preliminary data.</text>
</comment>